<evidence type="ECO:0000256" key="1">
    <source>
        <dbReference type="SAM" id="MobiDB-lite"/>
    </source>
</evidence>
<dbReference type="EMBL" id="BJLP01000049">
    <property type="protein sequence ID" value="GEA82152.1"/>
    <property type="molecule type" value="Genomic_DNA"/>
</dbReference>
<keyword evidence="4" id="KW-1185">Reference proteome</keyword>
<accession>A0A4Y3KDW7</accession>
<protein>
    <recommendedName>
        <fullName evidence="5">Lipoprotein LpqN</fullName>
    </recommendedName>
</protein>
<evidence type="ECO:0000313" key="4">
    <source>
        <dbReference type="Proteomes" id="UP000315842"/>
    </source>
</evidence>
<dbReference type="Proteomes" id="UP000315842">
    <property type="component" value="Unassembled WGS sequence"/>
</dbReference>
<name>A0A4Y3KDW7_CELUD</name>
<evidence type="ECO:0000313" key="3">
    <source>
        <dbReference type="EMBL" id="GEA82152.1"/>
    </source>
</evidence>
<feature type="region of interest" description="Disordered" evidence="1">
    <location>
        <begin position="26"/>
        <end position="51"/>
    </location>
</feature>
<dbReference type="RefSeq" id="WP_141321693.1">
    <property type="nucleotide sequence ID" value="NZ_BJLP01000049.1"/>
</dbReference>
<gene>
    <name evidence="3" type="ORF">CUD01_25960</name>
</gene>
<dbReference type="PROSITE" id="PS51257">
    <property type="entry name" value="PROKAR_LIPOPROTEIN"/>
    <property type="match status" value="1"/>
</dbReference>
<reference evidence="3 4" key="1">
    <citation type="submission" date="2019-06" db="EMBL/GenBank/DDBJ databases">
        <title>Whole genome shotgun sequence of Cellulomonas uda NBRC 3747.</title>
        <authorList>
            <person name="Hosoyama A."/>
            <person name="Uohara A."/>
            <person name="Ohji S."/>
            <person name="Ichikawa N."/>
        </authorList>
    </citation>
    <scope>NUCLEOTIDE SEQUENCE [LARGE SCALE GENOMIC DNA]</scope>
    <source>
        <strain evidence="3 4">NBRC 3747</strain>
    </source>
</reference>
<feature type="signal peptide" evidence="2">
    <location>
        <begin position="1"/>
        <end position="23"/>
    </location>
</feature>
<evidence type="ECO:0000256" key="2">
    <source>
        <dbReference type="SAM" id="SignalP"/>
    </source>
</evidence>
<proteinExistence type="predicted"/>
<feature type="chain" id="PRO_5021426792" description="Lipoprotein LpqN" evidence="2">
    <location>
        <begin position="24"/>
        <end position="210"/>
    </location>
</feature>
<evidence type="ECO:0008006" key="5">
    <source>
        <dbReference type="Google" id="ProtNLM"/>
    </source>
</evidence>
<organism evidence="3 4">
    <name type="scientific">Cellulomonas uda</name>
    <dbReference type="NCBI Taxonomy" id="1714"/>
    <lineage>
        <taxon>Bacteria</taxon>
        <taxon>Bacillati</taxon>
        <taxon>Actinomycetota</taxon>
        <taxon>Actinomycetes</taxon>
        <taxon>Micrococcales</taxon>
        <taxon>Cellulomonadaceae</taxon>
        <taxon>Cellulomonas</taxon>
    </lineage>
</organism>
<dbReference type="AlphaFoldDB" id="A0A4Y3KDW7"/>
<comment type="caution">
    <text evidence="3">The sequence shown here is derived from an EMBL/GenBank/DDBJ whole genome shotgun (WGS) entry which is preliminary data.</text>
</comment>
<keyword evidence="2" id="KW-0732">Signal</keyword>
<sequence>MRHRLAAAAAAACVLLLAGCASAQDASPKNAPGHSLTRDRQTPAPRPTSTPARTLVIEPLRGAGSRVSVKSLGFDVPAGWVVDRVDDPAGEVRHLRPAEAETPLASVMAWDISGGGAQTVRAAIDRVPTDWGPDALVHEVGVAWEGMPSARAAIVTYEAGPPDEGLWQVLVLAVHDRRETAAALIQIAAPAGDLKTSTAFDVVRSVRWDP</sequence>